<proteinExistence type="predicted"/>
<keyword evidence="6" id="KW-1185">Reference proteome</keyword>
<protein>
    <recommendedName>
        <fullName evidence="4">SH3 domain-containing protein</fullName>
    </recommendedName>
</protein>
<dbReference type="AlphaFoldDB" id="A0A9W8E690"/>
<dbReference type="InterPro" id="IPR001452">
    <property type="entry name" value="SH3_domain"/>
</dbReference>
<dbReference type="SMART" id="SM00326">
    <property type="entry name" value="SH3"/>
    <property type="match status" value="1"/>
</dbReference>
<sequence>MAPGAAAAAAVAARGAANGSSQSFEPVQCRAVYPFAPRMDDEIQLTPGDVLLLLKIFDDGWAVANNLTTGLEGAVPLVCVMPYHPDDAVDGDGAASTFGNKEGGSMAAIAQSPPLRDRGGSNGAHMAEKMAASPRSTTTRSQLHSARSTDAFGSRSFPDDSFNAAEIERSLSSLNASAAAIAATLSAATGSHTSSMMSPRASGTVHDSQLPRRHSSRTSTQPLRSLVNDNHHP</sequence>
<comment type="caution">
    <text evidence="5">The sequence shown here is derived from an EMBL/GenBank/DDBJ whole genome shotgun (WGS) entry which is preliminary data.</text>
</comment>
<evidence type="ECO:0000313" key="5">
    <source>
        <dbReference type="EMBL" id="KAJ1972552.1"/>
    </source>
</evidence>
<evidence type="ECO:0000256" key="3">
    <source>
        <dbReference type="SAM" id="MobiDB-lite"/>
    </source>
</evidence>
<reference evidence="5" key="1">
    <citation type="submission" date="2022-07" db="EMBL/GenBank/DDBJ databases">
        <title>Phylogenomic reconstructions and comparative analyses of Kickxellomycotina fungi.</title>
        <authorList>
            <person name="Reynolds N.K."/>
            <person name="Stajich J.E."/>
            <person name="Barry K."/>
            <person name="Grigoriev I.V."/>
            <person name="Crous P."/>
            <person name="Smith M.E."/>
        </authorList>
    </citation>
    <scope>NUCLEOTIDE SEQUENCE</scope>
    <source>
        <strain evidence="5">RSA 567</strain>
    </source>
</reference>
<dbReference type="Gene3D" id="2.30.30.40">
    <property type="entry name" value="SH3 Domains"/>
    <property type="match status" value="1"/>
</dbReference>
<accession>A0A9W8E690</accession>
<dbReference type="Proteomes" id="UP001151582">
    <property type="component" value="Unassembled WGS sequence"/>
</dbReference>
<evidence type="ECO:0000256" key="2">
    <source>
        <dbReference type="PROSITE-ProRule" id="PRU00192"/>
    </source>
</evidence>
<feature type="region of interest" description="Disordered" evidence="3">
    <location>
        <begin position="111"/>
        <end position="157"/>
    </location>
</feature>
<dbReference type="InterPro" id="IPR036028">
    <property type="entry name" value="SH3-like_dom_sf"/>
</dbReference>
<name>A0A9W8E690_9FUNG</name>
<dbReference type="EMBL" id="JANBQB010001025">
    <property type="protein sequence ID" value="KAJ1972552.1"/>
    <property type="molecule type" value="Genomic_DNA"/>
</dbReference>
<feature type="domain" description="SH3" evidence="4">
    <location>
        <begin position="24"/>
        <end position="85"/>
    </location>
</feature>
<evidence type="ECO:0000256" key="1">
    <source>
        <dbReference type="ARBA" id="ARBA00022443"/>
    </source>
</evidence>
<organism evidence="5 6">
    <name type="scientific">Dimargaris verticillata</name>
    <dbReference type="NCBI Taxonomy" id="2761393"/>
    <lineage>
        <taxon>Eukaryota</taxon>
        <taxon>Fungi</taxon>
        <taxon>Fungi incertae sedis</taxon>
        <taxon>Zoopagomycota</taxon>
        <taxon>Kickxellomycotina</taxon>
        <taxon>Dimargaritomycetes</taxon>
        <taxon>Dimargaritales</taxon>
        <taxon>Dimargaritaceae</taxon>
        <taxon>Dimargaris</taxon>
    </lineage>
</organism>
<dbReference type="OrthoDB" id="5340910at2759"/>
<dbReference type="SUPFAM" id="SSF50044">
    <property type="entry name" value="SH3-domain"/>
    <property type="match status" value="1"/>
</dbReference>
<feature type="region of interest" description="Disordered" evidence="3">
    <location>
        <begin position="190"/>
        <end position="233"/>
    </location>
</feature>
<feature type="compositionally biased region" description="Polar residues" evidence="3">
    <location>
        <begin position="134"/>
        <end position="148"/>
    </location>
</feature>
<evidence type="ECO:0000313" key="6">
    <source>
        <dbReference type="Proteomes" id="UP001151582"/>
    </source>
</evidence>
<evidence type="ECO:0000259" key="4">
    <source>
        <dbReference type="PROSITE" id="PS50002"/>
    </source>
</evidence>
<gene>
    <name evidence="5" type="ORF">H4R34_005372</name>
</gene>
<keyword evidence="1 2" id="KW-0728">SH3 domain</keyword>
<dbReference type="PROSITE" id="PS50002">
    <property type="entry name" value="SH3"/>
    <property type="match status" value="1"/>
</dbReference>
<dbReference type="Pfam" id="PF14604">
    <property type="entry name" value="SH3_9"/>
    <property type="match status" value="1"/>
</dbReference>